<dbReference type="PROSITE" id="PS51257">
    <property type="entry name" value="PROKAR_LIPOPROTEIN"/>
    <property type="match status" value="1"/>
</dbReference>
<dbReference type="RefSeq" id="WP_273599514.1">
    <property type="nucleotide sequence ID" value="NZ_JAQQXT010000003.1"/>
</dbReference>
<dbReference type="EMBL" id="JAQQXT010000003">
    <property type="protein sequence ID" value="MDC8771184.1"/>
    <property type="molecule type" value="Genomic_DNA"/>
</dbReference>
<accession>A0ABT5KC95</accession>
<comment type="similarity">
    <text evidence="1 2">Belongs to the outer membrane factor (OMF) (TC 1.B.17) family.</text>
</comment>
<keyword evidence="2" id="KW-0449">Lipoprotein</keyword>
<organism evidence="3 4">
    <name type="scientific">Roseateles albus</name>
    <dbReference type="NCBI Taxonomy" id="2987525"/>
    <lineage>
        <taxon>Bacteria</taxon>
        <taxon>Pseudomonadati</taxon>
        <taxon>Pseudomonadota</taxon>
        <taxon>Betaproteobacteria</taxon>
        <taxon>Burkholderiales</taxon>
        <taxon>Sphaerotilaceae</taxon>
        <taxon>Roseateles</taxon>
    </lineage>
</organism>
<evidence type="ECO:0000256" key="2">
    <source>
        <dbReference type="RuleBase" id="RU362097"/>
    </source>
</evidence>
<evidence type="ECO:0000313" key="3">
    <source>
        <dbReference type="EMBL" id="MDC8771184.1"/>
    </source>
</evidence>
<name>A0ABT5KC95_9BURK</name>
<evidence type="ECO:0000313" key="4">
    <source>
        <dbReference type="Proteomes" id="UP001221189"/>
    </source>
</evidence>
<dbReference type="InterPro" id="IPR010131">
    <property type="entry name" value="MdtP/NodT-like"/>
</dbReference>
<dbReference type="PANTHER" id="PTHR30203:SF32">
    <property type="entry name" value="CATION EFFLUX SYSTEM PROTEIN CUSC"/>
    <property type="match status" value="1"/>
</dbReference>
<feature type="chain" id="PRO_5044983359" evidence="2">
    <location>
        <begin position="30"/>
        <end position="486"/>
    </location>
</feature>
<keyword evidence="2" id="KW-0812">Transmembrane</keyword>
<comment type="caution">
    <text evidence="3">The sequence shown here is derived from an EMBL/GenBank/DDBJ whole genome shotgun (WGS) entry which is preliminary data.</text>
</comment>
<dbReference type="Pfam" id="PF02321">
    <property type="entry name" value="OEP"/>
    <property type="match status" value="2"/>
</dbReference>
<dbReference type="Proteomes" id="UP001221189">
    <property type="component" value="Unassembled WGS sequence"/>
</dbReference>
<keyword evidence="2" id="KW-1134">Transmembrane beta strand</keyword>
<dbReference type="NCBIfam" id="TIGR01845">
    <property type="entry name" value="outer_NodT"/>
    <property type="match status" value="1"/>
</dbReference>
<proteinExistence type="inferred from homology"/>
<dbReference type="SUPFAM" id="SSF56954">
    <property type="entry name" value="Outer membrane efflux proteins (OEP)"/>
    <property type="match status" value="1"/>
</dbReference>
<comment type="subcellular location">
    <subcellularLocation>
        <location evidence="2">Cell membrane</location>
        <topology evidence="2">Lipid-anchor</topology>
    </subcellularLocation>
</comment>
<keyword evidence="4" id="KW-1185">Reference proteome</keyword>
<keyword evidence="2" id="KW-0732">Signal</keyword>
<dbReference type="PANTHER" id="PTHR30203">
    <property type="entry name" value="OUTER MEMBRANE CATION EFFLUX PROTEIN"/>
    <property type="match status" value="1"/>
</dbReference>
<protein>
    <submittedName>
        <fullName evidence="3">Efflux transporter outer membrane subunit</fullName>
    </submittedName>
</protein>
<dbReference type="InterPro" id="IPR003423">
    <property type="entry name" value="OMP_efflux"/>
</dbReference>
<keyword evidence="2" id="KW-0472">Membrane</keyword>
<gene>
    <name evidence="3" type="ORF">PRZ03_06345</name>
</gene>
<evidence type="ECO:0000256" key="1">
    <source>
        <dbReference type="ARBA" id="ARBA00007613"/>
    </source>
</evidence>
<feature type="signal peptide" evidence="2">
    <location>
        <begin position="1"/>
        <end position="29"/>
    </location>
</feature>
<dbReference type="Gene3D" id="2.20.200.10">
    <property type="entry name" value="Outer membrane efflux proteins (OEP)"/>
    <property type="match status" value="1"/>
</dbReference>
<dbReference type="Gene3D" id="1.20.1600.10">
    <property type="entry name" value="Outer membrane efflux proteins (OEP)"/>
    <property type="match status" value="1"/>
</dbReference>
<sequence length="486" mass="51504">MPVLKPKLRLPLLVTALAAGLVLGLVGCATPPPPKDALKQAEQTPPAWVAPLPHGGQATALQDWWSQFDDPLLGQLIEQTQAANPTLQQAVARIKQARAQATQAGSAQWPNVNLNAAAQRQRLPLVSGVPTQTLSTASLDAAWEIDLFARVRQQRDAAEARAQASELDWHAARVSLAAEVAQSYVSLRACERLTQISAADVEAMTRLSQWSSDKLKVGFESTANDALLQAAAADSQNRWLNQRAECDLVVKALVSLSGRPELELRAQLAPAFAKLPSSPGLQVAQLPAATLAQRPDLAAQQRQVLAAWSERGAAEAARYPQLQLGGSISLSALQVSGGPKIDGNGWSFGPSLSLPIFDAGSRLANADAAQARFDESLAGYRAAVLLAVREVEEALVRLDAAQQRERYAQSSADGYQRSAVATAGSWRAGLASAAELEQARRLTLNAQSALVQVQAARLAAWFSLYKASGGGWQPEASQSIPGGTAL</sequence>
<reference evidence="3 4" key="1">
    <citation type="submission" date="2022-10" db="EMBL/GenBank/DDBJ databases">
        <title>Paucibacter sp. hw1 Genome sequencing.</title>
        <authorList>
            <person name="Park S."/>
        </authorList>
    </citation>
    <scope>NUCLEOTIDE SEQUENCE [LARGE SCALE GENOMIC DNA]</scope>
    <source>
        <strain evidence="4">hw1</strain>
    </source>
</reference>
<keyword evidence="2" id="KW-0564">Palmitate</keyword>